<keyword evidence="2" id="KW-1185">Reference proteome</keyword>
<dbReference type="InterPro" id="IPR029063">
    <property type="entry name" value="SAM-dependent_MTases_sf"/>
</dbReference>
<gene>
    <name evidence="1" type="ORF">DFR58_101222</name>
</gene>
<keyword evidence="1" id="KW-0489">Methyltransferase</keyword>
<organism evidence="1 2">
    <name type="scientific">Anaerobacterium chartisolvens</name>
    <dbReference type="NCBI Taxonomy" id="1297424"/>
    <lineage>
        <taxon>Bacteria</taxon>
        <taxon>Bacillati</taxon>
        <taxon>Bacillota</taxon>
        <taxon>Clostridia</taxon>
        <taxon>Eubacteriales</taxon>
        <taxon>Oscillospiraceae</taxon>
        <taxon>Anaerobacterium</taxon>
    </lineage>
</organism>
<protein>
    <submittedName>
        <fullName evidence="1">Methyltransferase family protein</fullName>
    </submittedName>
</protein>
<dbReference type="EMBL" id="QPJT01000001">
    <property type="protein sequence ID" value="RCX21018.1"/>
    <property type="molecule type" value="Genomic_DNA"/>
</dbReference>
<dbReference type="Proteomes" id="UP000253034">
    <property type="component" value="Unassembled WGS sequence"/>
</dbReference>
<dbReference type="OrthoDB" id="9808140at2"/>
<dbReference type="Gene3D" id="3.40.50.150">
    <property type="entry name" value="Vaccinia Virus protein VP39"/>
    <property type="match status" value="1"/>
</dbReference>
<dbReference type="GO" id="GO:0008168">
    <property type="term" value="F:methyltransferase activity"/>
    <property type="evidence" value="ECO:0007669"/>
    <property type="project" value="UniProtKB-KW"/>
</dbReference>
<dbReference type="AlphaFoldDB" id="A0A369BK82"/>
<dbReference type="Pfam" id="PF13489">
    <property type="entry name" value="Methyltransf_23"/>
    <property type="match status" value="1"/>
</dbReference>
<keyword evidence="1" id="KW-0808">Transferase</keyword>
<proteinExistence type="predicted"/>
<name>A0A369BK82_9FIRM</name>
<dbReference type="RefSeq" id="WP_114295962.1">
    <property type="nucleotide sequence ID" value="NZ_QPJT01000001.1"/>
</dbReference>
<evidence type="ECO:0000313" key="2">
    <source>
        <dbReference type="Proteomes" id="UP000253034"/>
    </source>
</evidence>
<dbReference type="GO" id="GO:0032259">
    <property type="term" value="P:methylation"/>
    <property type="evidence" value="ECO:0007669"/>
    <property type="project" value="UniProtKB-KW"/>
</dbReference>
<comment type="caution">
    <text evidence="1">The sequence shown here is derived from an EMBL/GenBank/DDBJ whole genome shotgun (WGS) entry which is preliminary data.</text>
</comment>
<evidence type="ECO:0000313" key="1">
    <source>
        <dbReference type="EMBL" id="RCX21018.1"/>
    </source>
</evidence>
<dbReference type="SUPFAM" id="SSF53335">
    <property type="entry name" value="S-adenosyl-L-methionine-dependent methyltransferases"/>
    <property type="match status" value="1"/>
</dbReference>
<accession>A0A369BK82</accession>
<sequence>MSQEEHFDDCWKVELQLYNDYKAKNPNSKFYDIYIDKWATLQSLVERIAPIIGLNNTTRCMELGAGEATMLILMALEGCICKAVDSSNYAKIFAEKVSKEVGVKIEYEINDFFNQDFLGNNSSVFDFVCSSGVIEHFSRNEQLKFLSISKKISNKWVLVAIPNSSGEIYKSYIRWTKKMGNFYDVYHEECTVDDLKELMIEAGLKPVLIDGFFVYFAKEEMYGEITDEMRSIHNKLYRPIVDAGGHKYSRYPHMDFTYDDINVLKKAESALSPDERLKIGFMNFILAEVI</sequence>
<reference evidence="1 2" key="1">
    <citation type="submission" date="2018-07" db="EMBL/GenBank/DDBJ databases">
        <title>Genomic Encyclopedia of Type Strains, Phase IV (KMG-IV): sequencing the most valuable type-strain genomes for metagenomic binning, comparative biology and taxonomic classification.</title>
        <authorList>
            <person name="Goeker M."/>
        </authorList>
    </citation>
    <scope>NUCLEOTIDE SEQUENCE [LARGE SCALE GENOMIC DNA]</scope>
    <source>
        <strain evidence="1 2">DSM 27016</strain>
    </source>
</reference>